<dbReference type="Gene3D" id="3.40.630.30">
    <property type="match status" value="1"/>
</dbReference>
<keyword evidence="4" id="KW-1185">Reference proteome</keyword>
<feature type="domain" description="N-acetyltransferase" evidence="2">
    <location>
        <begin position="111"/>
        <end position="211"/>
    </location>
</feature>
<evidence type="ECO:0000259" key="2">
    <source>
        <dbReference type="Pfam" id="PF00583"/>
    </source>
</evidence>
<evidence type="ECO:0000313" key="4">
    <source>
        <dbReference type="Proteomes" id="UP001597097"/>
    </source>
</evidence>
<proteinExistence type="predicted"/>
<protein>
    <submittedName>
        <fullName evidence="3">GNAT family N-acetyltransferase</fullName>
    </submittedName>
</protein>
<feature type="region of interest" description="Disordered" evidence="1">
    <location>
        <begin position="225"/>
        <end position="246"/>
    </location>
</feature>
<dbReference type="RefSeq" id="WP_246653437.1">
    <property type="nucleotide sequence ID" value="NZ_JAHKRM010000030.1"/>
</dbReference>
<dbReference type="InterPro" id="IPR016181">
    <property type="entry name" value="Acyl_CoA_acyltransferase"/>
</dbReference>
<dbReference type="SUPFAM" id="SSF55729">
    <property type="entry name" value="Acyl-CoA N-acyltransferases (Nat)"/>
    <property type="match status" value="1"/>
</dbReference>
<organism evidence="3 4">
    <name type="scientific">Nonomuraea guangzhouensis</name>
    <dbReference type="NCBI Taxonomy" id="1291555"/>
    <lineage>
        <taxon>Bacteria</taxon>
        <taxon>Bacillati</taxon>
        <taxon>Actinomycetota</taxon>
        <taxon>Actinomycetes</taxon>
        <taxon>Streptosporangiales</taxon>
        <taxon>Streptosporangiaceae</taxon>
        <taxon>Nonomuraea</taxon>
    </lineage>
</organism>
<accession>A0ABW4GJ56</accession>
<dbReference type="Proteomes" id="UP001597097">
    <property type="component" value="Unassembled WGS sequence"/>
</dbReference>
<dbReference type="Pfam" id="PF00583">
    <property type="entry name" value="Acetyltransf_1"/>
    <property type="match status" value="1"/>
</dbReference>
<reference evidence="4" key="1">
    <citation type="journal article" date="2019" name="Int. J. Syst. Evol. Microbiol.">
        <title>The Global Catalogue of Microorganisms (GCM) 10K type strain sequencing project: providing services to taxonomists for standard genome sequencing and annotation.</title>
        <authorList>
            <consortium name="The Broad Institute Genomics Platform"/>
            <consortium name="The Broad Institute Genome Sequencing Center for Infectious Disease"/>
            <person name="Wu L."/>
            <person name="Ma J."/>
        </authorList>
    </citation>
    <scope>NUCLEOTIDE SEQUENCE [LARGE SCALE GENOMIC DNA]</scope>
    <source>
        <strain evidence="4">CGMCC 1.15399</strain>
    </source>
</reference>
<evidence type="ECO:0000256" key="1">
    <source>
        <dbReference type="SAM" id="MobiDB-lite"/>
    </source>
</evidence>
<name>A0ABW4GJ56_9ACTN</name>
<dbReference type="EMBL" id="JBHUCM010000033">
    <property type="protein sequence ID" value="MFD1542780.1"/>
    <property type="molecule type" value="Genomic_DNA"/>
</dbReference>
<comment type="caution">
    <text evidence="3">The sequence shown here is derived from an EMBL/GenBank/DDBJ whole genome shotgun (WGS) entry which is preliminary data.</text>
</comment>
<evidence type="ECO:0000313" key="3">
    <source>
        <dbReference type="EMBL" id="MFD1542780.1"/>
    </source>
</evidence>
<gene>
    <name evidence="3" type="ORF">ACFSJ0_37405</name>
</gene>
<sequence>MMPECRLAEHLARWLGSWPPGRELDIVGEPGRARPGWDGRFHPVLGVATPERGVLSVPPEHADPVARGYAGVGSLTELGPRLPAMVGYPERGWFTAVYRWTAAPAALPEPGVWVSAADPEVPEWLRVFGGDVLVTRDVETGAHLAGVGVKRHDAYGHELAVVTVPEARGRGLARGLIAQAARRVLDEGAIPTYMHALDNHASAAVATGAGFPDHGWTSYGLTEEATAARPPGDRTVIADSLDREPP</sequence>
<dbReference type="InterPro" id="IPR000182">
    <property type="entry name" value="GNAT_dom"/>
</dbReference>